<accession>A0A6A6SKR5</accession>
<sequence>MANLGQGSERATGFLRTTADIKHSIEWHAKFGFPLPIVAGHPDKPIFTRRHLEVALEEFKKIPSRGGTWKYQVLDMNGSMANCSIKLAPLKKRERKSRNNREVTFISKPHVDYRPWVHVSKKYLELFDDKNNKTPIVFSKRPRVVDEECNCGWLSDTIQEASEAWEDLPYHNALVSYLLEHSDEMEQVDQIICFGHGPLCEFRSQVQHLAASTIRRVLLAKHKMSSTGFEKEIKIYAQDPAYCNNCKTLLKKQYNIEVLDDHDGFLQLNKNSFVVSIAPDVPVRQIAVDMTFDEGGPAGMLCTKIRDESKEEVTMLDFADPWSPRLEAYKKKCIVGNMNHVNSDADGSYYFGSTELYFKKRTTSSPSTGTGSSIENIAQLNLSAN</sequence>
<evidence type="ECO:0000313" key="3">
    <source>
        <dbReference type="Proteomes" id="UP000799324"/>
    </source>
</evidence>
<keyword evidence="3" id="KW-1185">Reference proteome</keyword>
<dbReference type="Pfam" id="PF07985">
    <property type="entry name" value="SRR1"/>
    <property type="match status" value="1"/>
</dbReference>
<reference evidence="2" key="1">
    <citation type="journal article" date="2020" name="Stud. Mycol.">
        <title>101 Dothideomycetes genomes: a test case for predicting lifestyles and emergence of pathogens.</title>
        <authorList>
            <person name="Haridas S."/>
            <person name="Albert R."/>
            <person name="Binder M."/>
            <person name="Bloem J."/>
            <person name="Labutti K."/>
            <person name="Salamov A."/>
            <person name="Andreopoulos B."/>
            <person name="Baker S."/>
            <person name="Barry K."/>
            <person name="Bills G."/>
            <person name="Bluhm B."/>
            <person name="Cannon C."/>
            <person name="Castanera R."/>
            <person name="Culley D."/>
            <person name="Daum C."/>
            <person name="Ezra D."/>
            <person name="Gonzalez J."/>
            <person name="Henrissat B."/>
            <person name="Kuo A."/>
            <person name="Liang C."/>
            <person name="Lipzen A."/>
            <person name="Lutzoni F."/>
            <person name="Magnuson J."/>
            <person name="Mondo S."/>
            <person name="Nolan M."/>
            <person name="Ohm R."/>
            <person name="Pangilinan J."/>
            <person name="Park H.-J."/>
            <person name="Ramirez L."/>
            <person name="Alfaro M."/>
            <person name="Sun H."/>
            <person name="Tritt A."/>
            <person name="Yoshinaga Y."/>
            <person name="Zwiers L.-H."/>
            <person name="Turgeon B."/>
            <person name="Goodwin S."/>
            <person name="Spatafora J."/>
            <person name="Crous P."/>
            <person name="Grigoriev I."/>
        </authorList>
    </citation>
    <scope>NUCLEOTIDE SEQUENCE</scope>
    <source>
        <strain evidence="2">CBS 122681</strain>
    </source>
</reference>
<proteinExistence type="predicted"/>
<gene>
    <name evidence="2" type="ORF">K491DRAFT_722771</name>
</gene>
<dbReference type="OrthoDB" id="5230585at2759"/>
<dbReference type="EMBL" id="MU004551">
    <property type="protein sequence ID" value="KAF2648210.1"/>
    <property type="molecule type" value="Genomic_DNA"/>
</dbReference>
<organism evidence="2 3">
    <name type="scientific">Lophiostoma macrostomum CBS 122681</name>
    <dbReference type="NCBI Taxonomy" id="1314788"/>
    <lineage>
        <taxon>Eukaryota</taxon>
        <taxon>Fungi</taxon>
        <taxon>Dikarya</taxon>
        <taxon>Ascomycota</taxon>
        <taxon>Pezizomycotina</taxon>
        <taxon>Dothideomycetes</taxon>
        <taxon>Pleosporomycetidae</taxon>
        <taxon>Pleosporales</taxon>
        <taxon>Lophiostomataceae</taxon>
        <taxon>Lophiostoma</taxon>
    </lineage>
</organism>
<dbReference type="PANTHER" id="PTHR42080">
    <property type="entry name" value="SRR1 DOMAIN-CONTAINING PROTEIN"/>
    <property type="match status" value="1"/>
</dbReference>
<dbReference type="Proteomes" id="UP000799324">
    <property type="component" value="Unassembled WGS sequence"/>
</dbReference>
<evidence type="ECO:0000313" key="2">
    <source>
        <dbReference type="EMBL" id="KAF2648210.1"/>
    </source>
</evidence>
<name>A0A6A6SKR5_9PLEO</name>
<feature type="domain" description="SRR1-like" evidence="1">
    <location>
        <begin position="178"/>
        <end position="286"/>
    </location>
</feature>
<evidence type="ECO:0000259" key="1">
    <source>
        <dbReference type="Pfam" id="PF07985"/>
    </source>
</evidence>
<protein>
    <recommendedName>
        <fullName evidence="1">SRR1-like domain-containing protein</fullName>
    </recommendedName>
</protein>
<dbReference type="PANTHER" id="PTHR42080:SF1">
    <property type="entry name" value="SRR1-LIKE DOMAIN-CONTAINING PROTEIN"/>
    <property type="match status" value="1"/>
</dbReference>
<dbReference type="AlphaFoldDB" id="A0A6A6SKR5"/>
<dbReference type="InterPro" id="IPR012942">
    <property type="entry name" value="SRR1-like"/>
</dbReference>